<keyword evidence="1" id="KW-1133">Transmembrane helix</keyword>
<evidence type="ECO:0000313" key="3">
    <source>
        <dbReference type="EMBL" id="TGO46190.1"/>
    </source>
</evidence>
<evidence type="ECO:0000256" key="2">
    <source>
        <dbReference type="SAM" id="SignalP"/>
    </source>
</evidence>
<accession>A0A4Z1HHD7</accession>
<protein>
    <submittedName>
        <fullName evidence="3">Uncharacterized protein</fullName>
    </submittedName>
</protein>
<evidence type="ECO:0000256" key="1">
    <source>
        <dbReference type="SAM" id="Phobius"/>
    </source>
</evidence>
<feature type="chain" id="PRO_5021507692" evidence="2">
    <location>
        <begin position="22"/>
        <end position="157"/>
    </location>
</feature>
<organism evidence="3 4">
    <name type="scientific">Botryotinia convoluta</name>
    <dbReference type="NCBI Taxonomy" id="54673"/>
    <lineage>
        <taxon>Eukaryota</taxon>
        <taxon>Fungi</taxon>
        <taxon>Dikarya</taxon>
        <taxon>Ascomycota</taxon>
        <taxon>Pezizomycotina</taxon>
        <taxon>Leotiomycetes</taxon>
        <taxon>Helotiales</taxon>
        <taxon>Sclerotiniaceae</taxon>
        <taxon>Botryotinia</taxon>
    </lineage>
</organism>
<dbReference type="Proteomes" id="UP000297527">
    <property type="component" value="Unassembled WGS sequence"/>
</dbReference>
<keyword evidence="1" id="KW-0472">Membrane</keyword>
<dbReference type="OrthoDB" id="3553409at2759"/>
<reference evidence="3 4" key="1">
    <citation type="submission" date="2017-12" db="EMBL/GenBank/DDBJ databases">
        <title>Comparative genomics of Botrytis spp.</title>
        <authorList>
            <person name="Valero-Jimenez C.A."/>
            <person name="Tapia P."/>
            <person name="Veloso J."/>
            <person name="Silva-Moreno E."/>
            <person name="Staats M."/>
            <person name="Valdes J.H."/>
            <person name="Van Kan J.A.L."/>
        </authorList>
    </citation>
    <scope>NUCLEOTIDE SEQUENCE [LARGE SCALE GENOMIC DNA]</scope>
    <source>
        <strain evidence="3 4">MUCL11595</strain>
    </source>
</reference>
<dbReference type="AlphaFoldDB" id="A0A4Z1HHD7"/>
<keyword evidence="1" id="KW-0812">Transmembrane</keyword>
<proteinExistence type="predicted"/>
<feature type="signal peptide" evidence="2">
    <location>
        <begin position="1"/>
        <end position="21"/>
    </location>
</feature>
<comment type="caution">
    <text evidence="3">The sequence shown here is derived from an EMBL/GenBank/DDBJ whole genome shotgun (WGS) entry which is preliminary data.</text>
</comment>
<name>A0A4Z1HHD7_9HELO</name>
<feature type="transmembrane region" description="Helical" evidence="1">
    <location>
        <begin position="136"/>
        <end position="154"/>
    </location>
</feature>
<sequence>MISTHLTKIIILFTLIAFAPATVIGSSSPQESPTGVSFFSTGITTIPIYERPSGFVTDQSAQLATYTISTQIASSTYTGTFGSCQDNPSCRAVYLTKTASYYMKPDGPEAPSETDPPLIIGNLTKTPAPGSGSGNGMIPANLMLMVLFSVVGVLNGM</sequence>
<gene>
    <name evidence="3" type="ORF">BCON_0339g00080</name>
</gene>
<dbReference type="EMBL" id="PQXN01000337">
    <property type="protein sequence ID" value="TGO46190.1"/>
    <property type="molecule type" value="Genomic_DNA"/>
</dbReference>
<evidence type="ECO:0000313" key="4">
    <source>
        <dbReference type="Proteomes" id="UP000297527"/>
    </source>
</evidence>
<keyword evidence="2" id="KW-0732">Signal</keyword>
<keyword evidence="4" id="KW-1185">Reference proteome</keyword>